<proteinExistence type="predicted"/>
<dbReference type="PROSITE" id="PS51257">
    <property type="entry name" value="PROKAR_LIPOPROTEIN"/>
    <property type="match status" value="1"/>
</dbReference>
<feature type="compositionally biased region" description="Polar residues" evidence="1">
    <location>
        <begin position="100"/>
        <end position="110"/>
    </location>
</feature>
<organism evidence="2">
    <name type="scientific">Phaeodactylum tricornutum</name>
    <name type="common">Diatom</name>
    <dbReference type="NCBI Taxonomy" id="2850"/>
    <lineage>
        <taxon>Eukaryota</taxon>
        <taxon>Sar</taxon>
        <taxon>Stramenopiles</taxon>
        <taxon>Ochrophyta</taxon>
        <taxon>Bacillariophyta</taxon>
        <taxon>Bacillariophyceae</taxon>
        <taxon>Bacillariophycidae</taxon>
        <taxon>Naviculales</taxon>
        <taxon>Phaeodactylaceae</taxon>
        <taxon>Phaeodactylum</taxon>
    </lineage>
</organism>
<dbReference type="Proteomes" id="UP000836788">
    <property type="component" value="Chromosome 9"/>
</dbReference>
<accession>A0A8J9X9R2</accession>
<feature type="compositionally biased region" description="Basic and acidic residues" evidence="1">
    <location>
        <begin position="75"/>
        <end position="91"/>
    </location>
</feature>
<feature type="region of interest" description="Disordered" evidence="1">
    <location>
        <begin position="71"/>
        <end position="136"/>
    </location>
</feature>
<evidence type="ECO:0000313" key="2">
    <source>
        <dbReference type="EMBL" id="CAG9294750.1"/>
    </source>
</evidence>
<evidence type="ECO:0000256" key="1">
    <source>
        <dbReference type="SAM" id="MobiDB-lite"/>
    </source>
</evidence>
<name>A0A8J9X9R2_PHATR</name>
<sequence>MVRSLFFLPCSFIACYALGLVPPVFIRRVRATTQLYGLFDFNPFKGSGSGGNQDFLDEQWEAQQAILRARQGQFTKEDLQKKYKPQPKEDSADTEGVPTPSKNRGESSSFFAEVKEPPVPQKVGSPFDMKFPWDNK</sequence>
<reference evidence="2" key="1">
    <citation type="submission" date="2022-02" db="EMBL/GenBank/DDBJ databases">
        <authorList>
            <person name="Giguere J D."/>
        </authorList>
    </citation>
    <scope>NUCLEOTIDE SEQUENCE</scope>
    <source>
        <strain evidence="2">CCAP 1055/1</strain>
    </source>
</reference>
<dbReference type="EMBL" id="OU594950">
    <property type="protein sequence ID" value="CAG9294750.1"/>
    <property type="molecule type" value="Genomic_DNA"/>
</dbReference>
<dbReference type="AlphaFoldDB" id="A0A8J9X9R2"/>
<gene>
    <name evidence="2" type="ORF">PTTT1_LOCUS55710</name>
</gene>
<protein>
    <submittedName>
        <fullName evidence="2">Uncharacterized protein</fullName>
    </submittedName>
</protein>